<evidence type="ECO:0000256" key="8">
    <source>
        <dbReference type="ARBA" id="ARBA00023010"/>
    </source>
</evidence>
<proteinExistence type="inferred from homology"/>
<evidence type="ECO:0000256" key="4">
    <source>
        <dbReference type="ARBA" id="ARBA00022519"/>
    </source>
</evidence>
<dbReference type="PANTHER" id="PTHR30081">
    <property type="entry name" value="PROTEIN-EXPORT MEMBRANE PROTEIN SEC"/>
    <property type="match status" value="1"/>
</dbReference>
<gene>
    <name evidence="10" type="primary">secF</name>
    <name evidence="12" type="ORF">A2478_03095</name>
</gene>
<evidence type="ECO:0000256" key="1">
    <source>
        <dbReference type="ARBA" id="ARBA00004651"/>
    </source>
</evidence>
<dbReference type="InterPro" id="IPR022646">
    <property type="entry name" value="SecD/SecF_CS"/>
</dbReference>
<feature type="transmembrane region" description="Helical" evidence="10">
    <location>
        <begin position="248"/>
        <end position="265"/>
    </location>
</feature>
<evidence type="ECO:0000256" key="2">
    <source>
        <dbReference type="ARBA" id="ARBA00022448"/>
    </source>
</evidence>
<organism evidence="12 13">
    <name type="scientific">Candidatus Falkowbacteria bacterium RIFOXYC2_FULL_36_12</name>
    <dbReference type="NCBI Taxonomy" id="1798002"/>
    <lineage>
        <taxon>Bacteria</taxon>
        <taxon>Candidatus Falkowiibacteriota</taxon>
    </lineage>
</organism>
<comment type="function">
    <text evidence="10">Part of the Sec protein translocase complex. Interacts with the SecYEG preprotein conducting channel. SecDF uses the proton motive force (PMF) to complete protein translocation after the ATP-dependent function of SecA.</text>
</comment>
<dbReference type="InterPro" id="IPR022813">
    <property type="entry name" value="SecD/SecF_arch_bac"/>
</dbReference>
<evidence type="ECO:0000259" key="11">
    <source>
        <dbReference type="PROSITE" id="PS50156"/>
    </source>
</evidence>
<dbReference type="GO" id="GO:0043952">
    <property type="term" value="P:protein transport by the Sec complex"/>
    <property type="evidence" value="ECO:0007669"/>
    <property type="project" value="UniProtKB-UniRule"/>
</dbReference>
<evidence type="ECO:0000256" key="10">
    <source>
        <dbReference type="HAMAP-Rule" id="MF_01464"/>
    </source>
</evidence>
<dbReference type="GO" id="GO:0065002">
    <property type="term" value="P:intracellular protein transmembrane transport"/>
    <property type="evidence" value="ECO:0007669"/>
    <property type="project" value="UniProtKB-UniRule"/>
</dbReference>
<feature type="transmembrane region" description="Helical" evidence="10">
    <location>
        <begin position="12"/>
        <end position="34"/>
    </location>
</feature>
<reference evidence="12 13" key="1">
    <citation type="journal article" date="2016" name="Nat. Commun.">
        <title>Thousands of microbial genomes shed light on interconnected biogeochemical processes in an aquifer system.</title>
        <authorList>
            <person name="Anantharaman K."/>
            <person name="Brown C.T."/>
            <person name="Hug L.A."/>
            <person name="Sharon I."/>
            <person name="Castelle C.J."/>
            <person name="Probst A.J."/>
            <person name="Thomas B.C."/>
            <person name="Singh A."/>
            <person name="Wilkins M.J."/>
            <person name="Karaoz U."/>
            <person name="Brodie E.L."/>
            <person name="Williams K.H."/>
            <person name="Hubbard S.S."/>
            <person name="Banfield J.F."/>
        </authorList>
    </citation>
    <scope>NUCLEOTIDE SEQUENCE [LARGE SCALE GENOMIC DNA]</scope>
</reference>
<comment type="subunit">
    <text evidence="10">Forms a complex with SecD. Part of the essential Sec protein translocation apparatus which comprises SecA, SecYEG and auxiliary proteins SecDF. Other proteins may also be involved.</text>
</comment>
<feature type="transmembrane region" description="Helical" evidence="10">
    <location>
        <begin position="198"/>
        <end position="217"/>
    </location>
</feature>
<dbReference type="InterPro" id="IPR000731">
    <property type="entry name" value="SSD"/>
</dbReference>
<name>A0A1F5T007_9BACT</name>
<keyword evidence="3 10" id="KW-1003">Cell membrane</keyword>
<dbReference type="InterPro" id="IPR048634">
    <property type="entry name" value="SecD_SecF_C"/>
</dbReference>
<evidence type="ECO:0000313" key="13">
    <source>
        <dbReference type="Proteomes" id="UP000179001"/>
    </source>
</evidence>
<dbReference type="GO" id="GO:0006605">
    <property type="term" value="P:protein targeting"/>
    <property type="evidence" value="ECO:0007669"/>
    <property type="project" value="UniProtKB-UniRule"/>
</dbReference>
<comment type="subcellular location">
    <subcellularLocation>
        <location evidence="1 10">Cell membrane</location>
        <topology evidence="1 10">Multi-pass membrane protein</topology>
    </subcellularLocation>
</comment>
<dbReference type="PANTHER" id="PTHR30081:SF8">
    <property type="entry name" value="PROTEIN TRANSLOCASE SUBUNIT SECF"/>
    <property type="match status" value="1"/>
</dbReference>
<dbReference type="GO" id="GO:0015450">
    <property type="term" value="F:protein-transporting ATPase activity"/>
    <property type="evidence" value="ECO:0007669"/>
    <property type="project" value="InterPro"/>
</dbReference>
<dbReference type="PROSITE" id="PS50156">
    <property type="entry name" value="SSD"/>
    <property type="match status" value="1"/>
</dbReference>
<evidence type="ECO:0000256" key="7">
    <source>
        <dbReference type="ARBA" id="ARBA00022989"/>
    </source>
</evidence>
<keyword evidence="7 10" id="KW-1133">Transmembrane helix</keyword>
<evidence type="ECO:0000256" key="6">
    <source>
        <dbReference type="ARBA" id="ARBA00022927"/>
    </source>
</evidence>
<comment type="caution">
    <text evidence="12">The sequence shown here is derived from an EMBL/GenBank/DDBJ whole genome shotgun (WGS) entry which is preliminary data.</text>
</comment>
<evidence type="ECO:0000256" key="9">
    <source>
        <dbReference type="ARBA" id="ARBA00023136"/>
    </source>
</evidence>
<dbReference type="STRING" id="1798002.A2478_03095"/>
<dbReference type="Pfam" id="PF02355">
    <property type="entry name" value="SecD_SecF_C"/>
    <property type="match status" value="1"/>
</dbReference>
<dbReference type="InterPro" id="IPR022645">
    <property type="entry name" value="SecD/SecF_bac"/>
</dbReference>
<dbReference type="Gene3D" id="1.20.1640.10">
    <property type="entry name" value="Multidrug efflux transporter AcrB transmembrane domain"/>
    <property type="match status" value="1"/>
</dbReference>
<sequence>MKKVVDIIGRSKIWLTISGTLVALSLILLLIWGLNLGIDFTGGSLLEVSFMEQRPQMQEISDAIKELNLGGEVTVQPTEDTGFIIRFHSIEEGVHQQIVDKLKEKFDADGNNVRQERFESIGASIGQELKSKAFSAMILVLLAIVAYIAWAFRKVSYPVKSWKYGVVAIVTLFHDVIITVGIFVVLGKFLDVEVGLTFVAALLTILGYSVNDTIVVFDRIRENISRLTGTNFPEIVNRSINETISRSINTSFTTMLVLLAIFFFGGVTIKYFVLALICGIFFGTYSSIFVASPLLVLWEKFSKK</sequence>
<keyword evidence="9 10" id="KW-0472">Membrane</keyword>
<dbReference type="Pfam" id="PF07549">
    <property type="entry name" value="Sec_GG"/>
    <property type="match status" value="1"/>
</dbReference>
<feature type="transmembrane region" description="Helical" evidence="10">
    <location>
        <begin position="271"/>
        <end position="298"/>
    </location>
</feature>
<dbReference type="GO" id="GO:0005886">
    <property type="term" value="C:plasma membrane"/>
    <property type="evidence" value="ECO:0007669"/>
    <property type="project" value="UniProtKB-SubCell"/>
</dbReference>
<accession>A0A1F5T007</accession>
<keyword evidence="2 10" id="KW-0813">Transport</keyword>
<feature type="transmembrane region" description="Helical" evidence="10">
    <location>
        <begin position="164"/>
        <end position="186"/>
    </location>
</feature>
<comment type="similarity">
    <text evidence="10">Belongs to the SecD/SecF family. SecF subfamily.</text>
</comment>
<keyword evidence="8 10" id="KW-0811">Translocation</keyword>
<evidence type="ECO:0000313" key="12">
    <source>
        <dbReference type="EMBL" id="OGF32287.1"/>
    </source>
</evidence>
<dbReference type="SUPFAM" id="SSF82866">
    <property type="entry name" value="Multidrug efflux transporter AcrB transmembrane domain"/>
    <property type="match status" value="1"/>
</dbReference>
<protein>
    <recommendedName>
        <fullName evidence="10">Protein-export membrane protein SecF</fullName>
    </recommendedName>
</protein>
<evidence type="ECO:0000256" key="3">
    <source>
        <dbReference type="ARBA" id="ARBA00022475"/>
    </source>
</evidence>
<dbReference type="Proteomes" id="UP000179001">
    <property type="component" value="Unassembled WGS sequence"/>
</dbReference>
<feature type="domain" description="SSD" evidence="11">
    <location>
        <begin position="133"/>
        <end position="297"/>
    </location>
</feature>
<feature type="transmembrane region" description="Helical" evidence="10">
    <location>
        <begin position="133"/>
        <end position="152"/>
    </location>
</feature>
<keyword evidence="5 10" id="KW-0812">Transmembrane</keyword>
<dbReference type="HAMAP" id="MF_01464_B">
    <property type="entry name" value="SecF_B"/>
    <property type="match status" value="1"/>
</dbReference>
<dbReference type="EMBL" id="MFGJ01000006">
    <property type="protein sequence ID" value="OGF32287.1"/>
    <property type="molecule type" value="Genomic_DNA"/>
</dbReference>
<evidence type="ECO:0000256" key="5">
    <source>
        <dbReference type="ARBA" id="ARBA00022692"/>
    </source>
</evidence>
<dbReference type="NCBIfam" id="TIGR00966">
    <property type="entry name" value="transloc_SecF"/>
    <property type="match status" value="1"/>
</dbReference>
<dbReference type="InterPro" id="IPR005665">
    <property type="entry name" value="SecF_bac"/>
</dbReference>
<dbReference type="PRINTS" id="PR01755">
    <property type="entry name" value="SECFTRNLCASE"/>
</dbReference>
<keyword evidence="4" id="KW-0997">Cell inner membrane</keyword>
<keyword evidence="6 10" id="KW-0653">Protein transport</keyword>
<dbReference type="AlphaFoldDB" id="A0A1F5T007"/>